<reference evidence="2 3" key="1">
    <citation type="journal article" date="2020" name="Microbiome">
        <title>Single-cell genomics of uncultured bacteria reveals dietary fiber responders in the mouse gut microbiota.</title>
        <authorList>
            <person name="Chijiiwa R."/>
            <person name="Hosokawa M."/>
            <person name="Kogawa M."/>
            <person name="Nishikawa Y."/>
            <person name="Ide K."/>
            <person name="Sakanashi C."/>
            <person name="Takahashi K."/>
            <person name="Takeyama H."/>
        </authorList>
    </citation>
    <scope>NUCLEOTIDE SEQUENCE [LARGE SCALE GENOMIC DNA]</scope>
    <source>
        <strain evidence="2">IMSAGC_017</strain>
    </source>
</reference>
<dbReference type="RefSeq" id="WP_172472938.1">
    <property type="nucleotide sequence ID" value="NZ_BLMI01000216.1"/>
</dbReference>
<dbReference type="InterPro" id="IPR016181">
    <property type="entry name" value="Acyl_CoA_acyltransferase"/>
</dbReference>
<gene>
    <name evidence="2" type="primary">aaaT</name>
    <name evidence="2" type="ORF">IMSAGC017_01762</name>
</gene>
<keyword evidence="2" id="KW-0012">Acyltransferase</keyword>
<evidence type="ECO:0000313" key="3">
    <source>
        <dbReference type="Proteomes" id="UP000490821"/>
    </source>
</evidence>
<dbReference type="PROSITE" id="PS51186">
    <property type="entry name" value="GNAT"/>
    <property type="match status" value="1"/>
</dbReference>
<dbReference type="Proteomes" id="UP000490821">
    <property type="component" value="Unassembled WGS sequence"/>
</dbReference>
<dbReference type="AlphaFoldDB" id="A0A829ZCJ8"/>
<evidence type="ECO:0000259" key="1">
    <source>
        <dbReference type="PROSITE" id="PS51186"/>
    </source>
</evidence>
<dbReference type="GO" id="GO:0016747">
    <property type="term" value="F:acyltransferase activity, transferring groups other than amino-acyl groups"/>
    <property type="evidence" value="ECO:0007669"/>
    <property type="project" value="InterPro"/>
</dbReference>
<accession>A0A829ZCJ8</accession>
<comment type="caution">
    <text evidence="2">The sequence shown here is derived from an EMBL/GenBank/DDBJ whole genome shotgun (WGS) entry which is preliminary data.</text>
</comment>
<proteinExistence type="predicted"/>
<dbReference type="EMBL" id="BLMI01000216">
    <property type="protein sequence ID" value="GFI41717.1"/>
    <property type="molecule type" value="Genomic_DNA"/>
</dbReference>
<dbReference type="EC" id="2.3.1.-" evidence="2"/>
<name>A0A829ZCJ8_9FIRM</name>
<dbReference type="InterPro" id="IPR000182">
    <property type="entry name" value="GNAT_dom"/>
</dbReference>
<protein>
    <submittedName>
        <fullName evidence="2">L-amino acid N-acetyltransferase AaaT</fullName>
        <ecNumber evidence="2">2.3.1.-</ecNumber>
    </submittedName>
</protein>
<dbReference type="Gene3D" id="3.40.630.30">
    <property type="match status" value="1"/>
</dbReference>
<feature type="domain" description="N-acetyltransferase" evidence="1">
    <location>
        <begin position="3"/>
        <end position="167"/>
    </location>
</feature>
<dbReference type="CDD" id="cd04301">
    <property type="entry name" value="NAT_SF"/>
    <property type="match status" value="1"/>
</dbReference>
<dbReference type="Pfam" id="PF00583">
    <property type="entry name" value="Acetyltransf_1"/>
    <property type="match status" value="1"/>
</dbReference>
<evidence type="ECO:0000313" key="2">
    <source>
        <dbReference type="EMBL" id="GFI41717.1"/>
    </source>
</evidence>
<dbReference type="SUPFAM" id="SSF55729">
    <property type="entry name" value="Acyl-CoA N-acyltransferases (Nat)"/>
    <property type="match status" value="1"/>
</dbReference>
<keyword evidence="2" id="KW-0808">Transferase</keyword>
<sequence>MNLEYCEAVPKDAKKIIDYLNKVAGESNNLTFGLEDCNLNEVEEMQLIKEIHEDPNSLMIVAKDGLKIVGVASLSGNKKRRLAHRANIGVSVLKNYWHLGIGSNLVAILIGYAVESGIEVIDLEVVKSNEYAIALYEKYGFEIIATYKNFMKIDKEYVDAYLMNLYL</sequence>
<dbReference type="PANTHER" id="PTHR43072">
    <property type="entry name" value="N-ACETYLTRANSFERASE"/>
    <property type="match status" value="1"/>
</dbReference>
<organism evidence="2 3">
    <name type="scientific">Thomasclavelia cocleata</name>
    <dbReference type="NCBI Taxonomy" id="69824"/>
    <lineage>
        <taxon>Bacteria</taxon>
        <taxon>Bacillati</taxon>
        <taxon>Bacillota</taxon>
        <taxon>Erysipelotrichia</taxon>
        <taxon>Erysipelotrichales</taxon>
        <taxon>Coprobacillaceae</taxon>
        <taxon>Thomasclavelia</taxon>
    </lineage>
</organism>